<dbReference type="Proteomes" id="UP001295740">
    <property type="component" value="Unassembled WGS sequence"/>
</dbReference>
<proteinExistence type="predicted"/>
<evidence type="ECO:0000313" key="2">
    <source>
        <dbReference type="EMBL" id="CAJ2501405.1"/>
    </source>
</evidence>
<dbReference type="AlphaFoldDB" id="A0AAI8YE44"/>
<feature type="region of interest" description="Disordered" evidence="1">
    <location>
        <begin position="63"/>
        <end position="116"/>
    </location>
</feature>
<evidence type="ECO:0000313" key="3">
    <source>
        <dbReference type="Proteomes" id="UP001295740"/>
    </source>
</evidence>
<dbReference type="EMBL" id="CAUWAG010000003">
    <property type="protein sequence ID" value="CAJ2501405.1"/>
    <property type="molecule type" value="Genomic_DNA"/>
</dbReference>
<comment type="caution">
    <text evidence="2">The sequence shown here is derived from an EMBL/GenBank/DDBJ whole genome shotgun (WGS) entry which is preliminary data.</text>
</comment>
<name>A0AAI8YE44_9PEZI</name>
<sequence>MARQYAATTSHPSSAWAQAYHDGYASHANQAAQTKHHFLPPPAPALAQPGYWYQQAHIALPQMRRSPGNPFQGLAHGPHSYTDDSSTATPETPDSLMSAADRSSQDHDSSIDDAEGRTEFDFQIDPDAGDPIEDSLTITNHSDLILGSEWIVPTRQQAMAEAGSHMGEAEIWSLHEVDGVEEGVVIREPARMTGLCMSGGLSGSSQ</sequence>
<gene>
    <name evidence="2" type="ORF">KHLLAP_LOCUS1873</name>
</gene>
<accession>A0AAI8YE44</accession>
<evidence type="ECO:0000256" key="1">
    <source>
        <dbReference type="SAM" id="MobiDB-lite"/>
    </source>
</evidence>
<organism evidence="2 3">
    <name type="scientific">Anthostomella pinea</name>
    <dbReference type="NCBI Taxonomy" id="933095"/>
    <lineage>
        <taxon>Eukaryota</taxon>
        <taxon>Fungi</taxon>
        <taxon>Dikarya</taxon>
        <taxon>Ascomycota</taxon>
        <taxon>Pezizomycotina</taxon>
        <taxon>Sordariomycetes</taxon>
        <taxon>Xylariomycetidae</taxon>
        <taxon>Xylariales</taxon>
        <taxon>Xylariaceae</taxon>
        <taxon>Anthostomella</taxon>
    </lineage>
</organism>
<reference evidence="2" key="1">
    <citation type="submission" date="2023-10" db="EMBL/GenBank/DDBJ databases">
        <authorList>
            <person name="Hackl T."/>
        </authorList>
    </citation>
    <scope>NUCLEOTIDE SEQUENCE</scope>
</reference>
<feature type="compositionally biased region" description="Basic and acidic residues" evidence="1">
    <location>
        <begin position="103"/>
        <end position="116"/>
    </location>
</feature>
<feature type="compositionally biased region" description="Polar residues" evidence="1">
    <location>
        <begin position="83"/>
        <end position="92"/>
    </location>
</feature>
<protein>
    <submittedName>
        <fullName evidence="2">Uu.00g042580.m01.CDS01</fullName>
    </submittedName>
</protein>
<keyword evidence="3" id="KW-1185">Reference proteome</keyword>